<feature type="domain" description="JmjC" evidence="2">
    <location>
        <begin position="225"/>
        <end position="404"/>
    </location>
</feature>
<accession>A0AA39R952</accession>
<dbReference type="EMBL" id="JAFEKC020000003">
    <property type="protein sequence ID" value="KAK0515603.1"/>
    <property type="molecule type" value="Genomic_DNA"/>
</dbReference>
<keyword evidence="4" id="KW-1185">Reference proteome</keyword>
<dbReference type="InterPro" id="IPR041667">
    <property type="entry name" value="Cupin_8"/>
</dbReference>
<dbReference type="Proteomes" id="UP001166286">
    <property type="component" value="Unassembled WGS sequence"/>
</dbReference>
<dbReference type="PROSITE" id="PS50181">
    <property type="entry name" value="FBOX"/>
    <property type="match status" value="1"/>
</dbReference>
<dbReference type="Pfam" id="PF12937">
    <property type="entry name" value="F-box-like"/>
    <property type="match status" value="1"/>
</dbReference>
<dbReference type="PROSITE" id="PS51184">
    <property type="entry name" value="JMJC"/>
    <property type="match status" value="1"/>
</dbReference>
<dbReference type="AlphaFoldDB" id="A0AA39R952"/>
<organism evidence="3 4">
    <name type="scientific">Cladonia borealis</name>
    <dbReference type="NCBI Taxonomy" id="184061"/>
    <lineage>
        <taxon>Eukaryota</taxon>
        <taxon>Fungi</taxon>
        <taxon>Dikarya</taxon>
        <taxon>Ascomycota</taxon>
        <taxon>Pezizomycotina</taxon>
        <taxon>Lecanoromycetes</taxon>
        <taxon>OSLEUM clade</taxon>
        <taxon>Lecanoromycetidae</taxon>
        <taxon>Lecanorales</taxon>
        <taxon>Lecanorineae</taxon>
        <taxon>Cladoniaceae</taxon>
        <taxon>Cladonia</taxon>
    </lineage>
</organism>
<dbReference type="SMART" id="SM00256">
    <property type="entry name" value="FBOX"/>
    <property type="match status" value="1"/>
</dbReference>
<evidence type="ECO:0000313" key="3">
    <source>
        <dbReference type="EMBL" id="KAK0515603.1"/>
    </source>
</evidence>
<dbReference type="InterPro" id="IPR003347">
    <property type="entry name" value="JmjC_dom"/>
</dbReference>
<dbReference type="InterPro" id="IPR036047">
    <property type="entry name" value="F-box-like_dom_sf"/>
</dbReference>
<reference evidence="3" key="1">
    <citation type="submission" date="2023-03" db="EMBL/GenBank/DDBJ databases">
        <title>Complete genome of Cladonia borealis.</title>
        <authorList>
            <person name="Park H."/>
        </authorList>
    </citation>
    <scope>NUCLEOTIDE SEQUENCE</scope>
    <source>
        <strain evidence="3">ANT050790</strain>
    </source>
</reference>
<dbReference type="InterPro" id="IPR050910">
    <property type="entry name" value="JMJD6_ArgDemeth/LysHydrox"/>
</dbReference>
<comment type="caution">
    <text evidence="3">The sequence shown here is derived from an EMBL/GenBank/DDBJ whole genome shotgun (WGS) entry which is preliminary data.</text>
</comment>
<evidence type="ECO:0000313" key="4">
    <source>
        <dbReference type="Proteomes" id="UP001166286"/>
    </source>
</evidence>
<dbReference type="SMART" id="SM00558">
    <property type="entry name" value="JmjC"/>
    <property type="match status" value="1"/>
</dbReference>
<dbReference type="PANTHER" id="PTHR12480:SF21">
    <property type="entry name" value="JMJC DOMAIN-CONTAINING PROTEIN 8"/>
    <property type="match status" value="1"/>
</dbReference>
<feature type="domain" description="F-box" evidence="1">
    <location>
        <begin position="46"/>
        <end position="92"/>
    </location>
</feature>
<dbReference type="Gene3D" id="2.60.120.650">
    <property type="entry name" value="Cupin"/>
    <property type="match status" value="1"/>
</dbReference>
<dbReference type="GO" id="GO:0005634">
    <property type="term" value="C:nucleus"/>
    <property type="evidence" value="ECO:0007669"/>
    <property type="project" value="TreeGrafter"/>
</dbReference>
<dbReference type="InterPro" id="IPR001810">
    <property type="entry name" value="F-box_dom"/>
</dbReference>
<protein>
    <submittedName>
        <fullName evidence="3">Uncharacterized protein</fullName>
    </submittedName>
</protein>
<dbReference type="Pfam" id="PF13621">
    <property type="entry name" value="Cupin_8"/>
    <property type="match status" value="1"/>
</dbReference>
<sequence>MSQRGAQQELSVDIIGDDSVSVPSHPIGVKPTGNAYNATKNLKSATGFFVALPDELIVQVLEYLDGSSLQKIGCTCKAMYAFSRLEDLWKTLCIESISSLFNWHGTWRSTYFNIPRHSVSQVSCANLFSDVLHRPFYCAHVPLLPYISNIPPSNAVPRLLDISGRDFGESWTNKPFILTSPVRAWPVYRNWSTESMLRQYGDVIFKAESVDWPLKTYVEYMNGNEDESPLYLFDRLFVEKMGLDVGKGGQYWPPDCFGEDLFAVLGDQRPDSRWLIVGPERSGSTFHKDPNATSAWNAVLKGSKYWILFPPSASLPAPPGVFVSDDQSEVTSPLSIAEWLLSFHAEARKTPGCREGICNEGEVLHVPSGWWHLVVNLEPSIAITQNFVPEAHLANVLDFLKNKPDQVSGFKKDIKNPYDLFVQKMQDVHPDLQSKIVEGLEVGQTGKKRKWDQLIDGIGELEKSHGAFSFGFGDEEEHDVP</sequence>
<dbReference type="SUPFAM" id="SSF51197">
    <property type="entry name" value="Clavaminate synthase-like"/>
    <property type="match status" value="1"/>
</dbReference>
<gene>
    <name evidence="3" type="ORF">JMJ35_001637</name>
</gene>
<dbReference type="GO" id="GO:0000987">
    <property type="term" value="F:cis-regulatory region sequence-specific DNA binding"/>
    <property type="evidence" value="ECO:0007669"/>
    <property type="project" value="TreeGrafter"/>
</dbReference>
<dbReference type="PANTHER" id="PTHR12480">
    <property type="entry name" value="ARGININE DEMETHYLASE AND LYSYL-HYDROXYLASE JMJD"/>
    <property type="match status" value="1"/>
</dbReference>
<proteinExistence type="predicted"/>
<dbReference type="Gene3D" id="1.20.1280.50">
    <property type="match status" value="1"/>
</dbReference>
<dbReference type="SUPFAM" id="SSF81383">
    <property type="entry name" value="F-box domain"/>
    <property type="match status" value="1"/>
</dbReference>
<evidence type="ECO:0000259" key="2">
    <source>
        <dbReference type="PROSITE" id="PS51184"/>
    </source>
</evidence>
<evidence type="ECO:0000259" key="1">
    <source>
        <dbReference type="PROSITE" id="PS50181"/>
    </source>
</evidence>
<name>A0AA39R952_9LECA</name>